<feature type="compositionally biased region" description="Polar residues" evidence="1">
    <location>
        <begin position="1"/>
        <end position="15"/>
    </location>
</feature>
<organism evidence="3 4">
    <name type="scientific">Acer negundo</name>
    <name type="common">Box elder</name>
    <dbReference type="NCBI Taxonomy" id="4023"/>
    <lineage>
        <taxon>Eukaryota</taxon>
        <taxon>Viridiplantae</taxon>
        <taxon>Streptophyta</taxon>
        <taxon>Embryophyta</taxon>
        <taxon>Tracheophyta</taxon>
        <taxon>Spermatophyta</taxon>
        <taxon>Magnoliopsida</taxon>
        <taxon>eudicotyledons</taxon>
        <taxon>Gunneridae</taxon>
        <taxon>Pentapetalae</taxon>
        <taxon>rosids</taxon>
        <taxon>malvids</taxon>
        <taxon>Sapindales</taxon>
        <taxon>Sapindaceae</taxon>
        <taxon>Hippocastanoideae</taxon>
        <taxon>Acereae</taxon>
        <taxon>Acer</taxon>
    </lineage>
</organism>
<dbReference type="Proteomes" id="UP001064489">
    <property type="component" value="Chromosome 2"/>
</dbReference>
<evidence type="ECO:0000259" key="2">
    <source>
        <dbReference type="Pfam" id="PF07727"/>
    </source>
</evidence>
<dbReference type="Pfam" id="PF07727">
    <property type="entry name" value="RVT_2"/>
    <property type="match status" value="1"/>
</dbReference>
<evidence type="ECO:0000313" key="3">
    <source>
        <dbReference type="EMBL" id="KAI9160735.1"/>
    </source>
</evidence>
<sequence>MSSSTNSRLNRSEFMNQEEPVLTKKQRKARSNLISKNLNFNLPIKLDQNNFVYWKAQILPIVRAFDLDEFLFGPVRRPQKYVETKDEETGETVKTINDDFLTWKKIDQLLVDDILITGSSSTLIKHTISQLHSTFVLKTFGSVNYFLGFEAYRNSTGLYLMQTKYIMDLLKKNSMLDSKPCSTPMSSGSKLTKLDGDSFDNPTAYRSTIGALQYLCCTRHDISYTGVFYLWQFSRARSSGSKVGKLFHKQCNNFNYGRKMN</sequence>
<dbReference type="AlphaFoldDB" id="A0AAD5NHL2"/>
<accession>A0AAD5NHL2</accession>
<dbReference type="InterPro" id="IPR013103">
    <property type="entry name" value="RVT_2"/>
</dbReference>
<keyword evidence="4" id="KW-1185">Reference proteome</keyword>
<evidence type="ECO:0000313" key="4">
    <source>
        <dbReference type="Proteomes" id="UP001064489"/>
    </source>
</evidence>
<name>A0AAD5NHL2_ACENE</name>
<feature type="domain" description="Reverse transcriptase Ty1/copia-type" evidence="2">
    <location>
        <begin position="108"/>
        <end position="186"/>
    </location>
</feature>
<comment type="caution">
    <text evidence="3">The sequence shown here is derived from an EMBL/GenBank/DDBJ whole genome shotgun (WGS) entry which is preliminary data.</text>
</comment>
<dbReference type="EMBL" id="JAJSOW010000106">
    <property type="protein sequence ID" value="KAI9160735.1"/>
    <property type="molecule type" value="Genomic_DNA"/>
</dbReference>
<protein>
    <recommendedName>
        <fullName evidence="2">Reverse transcriptase Ty1/copia-type domain-containing protein</fullName>
    </recommendedName>
</protein>
<reference evidence="3" key="2">
    <citation type="submission" date="2023-02" db="EMBL/GenBank/DDBJ databases">
        <authorList>
            <person name="Swenson N.G."/>
            <person name="Wegrzyn J.L."/>
            <person name="Mcevoy S.L."/>
        </authorList>
    </citation>
    <scope>NUCLEOTIDE SEQUENCE</scope>
    <source>
        <strain evidence="3">91603</strain>
        <tissue evidence="3">Leaf</tissue>
    </source>
</reference>
<proteinExistence type="predicted"/>
<reference evidence="3" key="1">
    <citation type="journal article" date="2022" name="Plant J.">
        <title>Strategies of tolerance reflected in two North American maple genomes.</title>
        <authorList>
            <person name="McEvoy S.L."/>
            <person name="Sezen U.U."/>
            <person name="Trouern-Trend A."/>
            <person name="McMahon S.M."/>
            <person name="Schaberg P.G."/>
            <person name="Yang J."/>
            <person name="Wegrzyn J.L."/>
            <person name="Swenson N.G."/>
        </authorList>
    </citation>
    <scope>NUCLEOTIDE SEQUENCE</scope>
    <source>
        <strain evidence="3">91603</strain>
    </source>
</reference>
<feature type="region of interest" description="Disordered" evidence="1">
    <location>
        <begin position="1"/>
        <end position="21"/>
    </location>
</feature>
<gene>
    <name evidence="3" type="ORF">LWI28_011054</name>
</gene>
<evidence type="ECO:0000256" key="1">
    <source>
        <dbReference type="SAM" id="MobiDB-lite"/>
    </source>
</evidence>